<dbReference type="STRING" id="46835.A0A504Z4A5"/>
<dbReference type="AlphaFoldDB" id="A0A504Z4A5"/>
<evidence type="ECO:0000313" key="3">
    <source>
        <dbReference type="Proteomes" id="UP000316759"/>
    </source>
</evidence>
<feature type="region of interest" description="Disordered" evidence="1">
    <location>
        <begin position="1"/>
        <end position="30"/>
    </location>
</feature>
<comment type="caution">
    <text evidence="2">The sequence shown here is derived from an EMBL/GenBank/DDBJ whole genome shotgun (WGS) entry which is preliminary data.</text>
</comment>
<gene>
    <name evidence="2" type="ORF">FGIG_03825</name>
</gene>
<sequence>MSAPKRPFSTAHRPPGSNKRERTGDVQESSKFEQELMLLDELEAEDVVLVDESKAVSALGASCAHWSRPVLNLLDPARDSIIFQQMDVSHYKVQVSFNAFVLCA</sequence>
<dbReference type="Proteomes" id="UP000316759">
    <property type="component" value="Unassembled WGS sequence"/>
</dbReference>
<reference evidence="2 3" key="1">
    <citation type="submission" date="2019-04" db="EMBL/GenBank/DDBJ databases">
        <title>Annotation for the trematode Fasciola gigantica.</title>
        <authorList>
            <person name="Choi Y.-J."/>
        </authorList>
    </citation>
    <scope>NUCLEOTIDE SEQUENCE [LARGE SCALE GENOMIC DNA]</scope>
    <source>
        <strain evidence="2">Uganda_cow_1</strain>
    </source>
</reference>
<name>A0A504Z4A5_FASGI</name>
<evidence type="ECO:0000313" key="2">
    <source>
        <dbReference type="EMBL" id="TPP64410.1"/>
    </source>
</evidence>
<keyword evidence="3" id="KW-1185">Reference proteome</keyword>
<evidence type="ECO:0000256" key="1">
    <source>
        <dbReference type="SAM" id="MobiDB-lite"/>
    </source>
</evidence>
<proteinExistence type="predicted"/>
<feature type="compositionally biased region" description="Basic and acidic residues" evidence="1">
    <location>
        <begin position="18"/>
        <end position="30"/>
    </location>
</feature>
<organism evidence="2 3">
    <name type="scientific">Fasciola gigantica</name>
    <name type="common">Giant liver fluke</name>
    <dbReference type="NCBI Taxonomy" id="46835"/>
    <lineage>
        <taxon>Eukaryota</taxon>
        <taxon>Metazoa</taxon>
        <taxon>Spiralia</taxon>
        <taxon>Lophotrochozoa</taxon>
        <taxon>Platyhelminthes</taxon>
        <taxon>Trematoda</taxon>
        <taxon>Digenea</taxon>
        <taxon>Plagiorchiida</taxon>
        <taxon>Echinostomata</taxon>
        <taxon>Echinostomatoidea</taxon>
        <taxon>Fasciolidae</taxon>
        <taxon>Fasciola</taxon>
    </lineage>
</organism>
<dbReference type="EMBL" id="SUNJ01004463">
    <property type="protein sequence ID" value="TPP64410.1"/>
    <property type="molecule type" value="Genomic_DNA"/>
</dbReference>
<protein>
    <submittedName>
        <fullName evidence="2">DNA polymerase</fullName>
    </submittedName>
</protein>
<dbReference type="OrthoDB" id="6258405at2759"/>
<accession>A0A504Z4A5</accession>